<comment type="subcellular location">
    <subcellularLocation>
        <location evidence="1">Nucleus</location>
    </subcellularLocation>
</comment>
<dbReference type="GO" id="GO:0044545">
    <property type="term" value="C:NSL complex"/>
    <property type="evidence" value="ECO:0007669"/>
    <property type="project" value="TreeGrafter"/>
</dbReference>
<dbReference type="InterPro" id="IPR043449">
    <property type="entry name" value="PHF20-like"/>
</dbReference>
<accession>A0A814ASW5</accession>
<dbReference type="CDD" id="cd20104">
    <property type="entry name" value="MBT_PHF20L1-like"/>
    <property type="match status" value="1"/>
</dbReference>
<dbReference type="PROSITE" id="PS50157">
    <property type="entry name" value="ZINC_FINGER_C2H2_2"/>
    <property type="match status" value="1"/>
</dbReference>
<dbReference type="Gene3D" id="2.30.30.140">
    <property type="match status" value="2"/>
</dbReference>
<dbReference type="InterPro" id="IPR011011">
    <property type="entry name" value="Znf_FYVE_PHD"/>
</dbReference>
<protein>
    <recommendedName>
        <fullName evidence="6">C2H2-type domain-containing protein</fullName>
    </recommendedName>
</protein>
<proteinExistence type="predicted"/>
<dbReference type="OrthoDB" id="161570at2759"/>
<dbReference type="SUPFAM" id="SSF57903">
    <property type="entry name" value="FYVE/PHD zinc finger"/>
    <property type="match status" value="1"/>
</dbReference>
<evidence type="ECO:0000313" key="8">
    <source>
        <dbReference type="Proteomes" id="UP000663879"/>
    </source>
</evidence>
<dbReference type="GO" id="GO:0006357">
    <property type="term" value="P:regulation of transcription by RNA polymerase II"/>
    <property type="evidence" value="ECO:0007669"/>
    <property type="project" value="TreeGrafter"/>
</dbReference>
<evidence type="ECO:0000256" key="4">
    <source>
        <dbReference type="PROSITE-ProRule" id="PRU00042"/>
    </source>
</evidence>
<comment type="caution">
    <text evidence="7">The sequence shown here is derived from an EMBL/GenBank/DDBJ whole genome shotgun (WGS) entry which is preliminary data.</text>
</comment>
<feature type="compositionally biased region" description="Basic and acidic residues" evidence="5">
    <location>
        <begin position="352"/>
        <end position="361"/>
    </location>
</feature>
<evidence type="ECO:0000256" key="3">
    <source>
        <dbReference type="ARBA" id="ARBA00023242"/>
    </source>
</evidence>
<feature type="domain" description="C2H2-type" evidence="6">
    <location>
        <begin position="454"/>
        <end position="478"/>
    </location>
</feature>
<keyword evidence="4" id="KW-0479">Metal-binding</keyword>
<keyword evidence="8" id="KW-1185">Reference proteome</keyword>
<dbReference type="SMART" id="SM00333">
    <property type="entry name" value="TUDOR"/>
    <property type="match status" value="2"/>
</dbReference>
<dbReference type="GO" id="GO:0005634">
    <property type="term" value="C:nucleus"/>
    <property type="evidence" value="ECO:0007669"/>
    <property type="project" value="UniProtKB-SubCell"/>
</dbReference>
<reference evidence="7" key="1">
    <citation type="submission" date="2021-02" db="EMBL/GenBank/DDBJ databases">
        <authorList>
            <person name="Nowell W R."/>
        </authorList>
    </citation>
    <scope>NUCLEOTIDE SEQUENCE</scope>
    <source>
        <strain evidence="7">Ploen Becks lab</strain>
    </source>
</reference>
<feature type="compositionally biased region" description="Basic and acidic residues" evidence="5">
    <location>
        <begin position="305"/>
        <end position="322"/>
    </location>
</feature>
<feature type="compositionally biased region" description="Polar residues" evidence="5">
    <location>
        <begin position="1"/>
        <end position="16"/>
    </location>
</feature>
<dbReference type="Proteomes" id="UP000663879">
    <property type="component" value="Unassembled WGS sequence"/>
</dbReference>
<feature type="region of interest" description="Disordered" evidence="5">
    <location>
        <begin position="1"/>
        <end position="25"/>
    </location>
</feature>
<evidence type="ECO:0000256" key="1">
    <source>
        <dbReference type="ARBA" id="ARBA00004123"/>
    </source>
</evidence>
<dbReference type="GO" id="GO:0008270">
    <property type="term" value="F:zinc ion binding"/>
    <property type="evidence" value="ECO:0007669"/>
    <property type="project" value="UniProtKB-KW"/>
</dbReference>
<keyword evidence="4" id="KW-0863">Zinc-finger</keyword>
<dbReference type="InterPro" id="IPR016197">
    <property type="entry name" value="Chromo-like_dom_sf"/>
</dbReference>
<name>A0A814ASW5_9BILA</name>
<dbReference type="SUPFAM" id="SSF54160">
    <property type="entry name" value="Chromo domain-like"/>
    <property type="match status" value="1"/>
</dbReference>
<dbReference type="PANTHER" id="PTHR15856:SF51">
    <property type="entry name" value="MBD-R2"/>
    <property type="match status" value="1"/>
</dbReference>
<dbReference type="Gene3D" id="3.30.40.10">
    <property type="entry name" value="Zinc/RING finger domain, C3HC4 (zinc finger)"/>
    <property type="match status" value="1"/>
</dbReference>
<dbReference type="InterPro" id="IPR013083">
    <property type="entry name" value="Znf_RING/FYVE/PHD"/>
</dbReference>
<feature type="region of interest" description="Disordered" evidence="5">
    <location>
        <begin position="346"/>
        <end position="376"/>
    </location>
</feature>
<organism evidence="7 8">
    <name type="scientific">Brachionus calyciflorus</name>
    <dbReference type="NCBI Taxonomy" id="104777"/>
    <lineage>
        <taxon>Eukaryota</taxon>
        <taxon>Metazoa</taxon>
        <taxon>Spiralia</taxon>
        <taxon>Gnathifera</taxon>
        <taxon>Rotifera</taxon>
        <taxon>Eurotatoria</taxon>
        <taxon>Monogononta</taxon>
        <taxon>Pseudotrocha</taxon>
        <taxon>Ploima</taxon>
        <taxon>Brachionidae</taxon>
        <taxon>Brachionus</taxon>
    </lineage>
</organism>
<keyword evidence="4" id="KW-0862">Zinc</keyword>
<dbReference type="InterPro" id="IPR002999">
    <property type="entry name" value="Tudor"/>
</dbReference>
<keyword evidence="3" id="KW-0539">Nucleus</keyword>
<dbReference type="Pfam" id="PF20826">
    <property type="entry name" value="PHD_5"/>
    <property type="match status" value="1"/>
</dbReference>
<evidence type="ECO:0000313" key="7">
    <source>
        <dbReference type="EMBL" id="CAF0916481.1"/>
    </source>
</evidence>
<sequence length="738" mass="87181">MENDENQTALNESLSKGNEESVRKSKRLTIVPNKFVGKSGKKSQKESVEWKLGDQCEACDQSKNWFKCKIIQMDETRVKIHFCGWNSRYDKWIDKNSDEIRPEKKTKSKSDNLDELEKNHEKIPNGTFVMSKWIDEAYYPAKVVRFLIKNEMPYYEVKFLDGVRKTIKFSNLRMPNEDELGLFDQTESGKSENLIKEDDQQRRAEAELLLAIQEPVLKLNESPKQEALSENKIEEKNIENPEVVTSVNSEAKNEEKDVKIEENENVVEQGNIRKSLRVKRLRTFTEEIVFDSPASSISYNLASMRREKSPEVVVKKKKVDDKPTEEEKEENRRKVQNYFKSLKLFKSKKMMPHHETKKSEMNDENDDEERKQRKKLKKDKRKLFEELIRNSKIQLEKQQQLIAQQLEEHTLKKSQKKLEKILKKQTNKQMEIYSSDTSINLNVENIEKVNSDVISCTIENCTKTFRKQSLLDYHLKYHHYVDSNKPETTKTPSKKTKPKKVKLENETNEYSYGHSLQSDDETDPYEVIHCKCSNNVNKGFMIQCEICLCWQHGVCERILSNSQVPESYLCWICNEPTNNLKNLKYQSWLKTRMENELKLKSEHAQDNEEINRIKLLNECSKQYYGLNLLMYTLEFQMSIFNQLLSKSHKCELDQMDQSVDNNNNNNNSNNEIEHDDENYEQLDKLSQNIAHLQECLSKQFNEFNSKLDEYETMYPMDENLEMQNFNLEQLYSQLQSIL</sequence>
<gene>
    <name evidence="7" type="ORF">OXX778_LOCUS12174</name>
</gene>
<evidence type="ECO:0000259" key="6">
    <source>
        <dbReference type="PROSITE" id="PS50157"/>
    </source>
</evidence>
<keyword evidence="2" id="KW-0677">Repeat</keyword>
<dbReference type="InterPro" id="IPR013087">
    <property type="entry name" value="Znf_C2H2_type"/>
</dbReference>
<dbReference type="SUPFAM" id="SSF63748">
    <property type="entry name" value="Tudor/PWWP/MBT"/>
    <property type="match status" value="1"/>
</dbReference>
<dbReference type="EMBL" id="CAJNOC010002166">
    <property type="protein sequence ID" value="CAF0916481.1"/>
    <property type="molecule type" value="Genomic_DNA"/>
</dbReference>
<dbReference type="PANTHER" id="PTHR15856">
    <property type="entry name" value="PHD FINGER PROTEIN 20-RELATED"/>
    <property type="match status" value="1"/>
</dbReference>
<dbReference type="AlphaFoldDB" id="A0A814ASW5"/>
<evidence type="ECO:0000256" key="5">
    <source>
        <dbReference type="SAM" id="MobiDB-lite"/>
    </source>
</evidence>
<feature type="region of interest" description="Disordered" evidence="5">
    <location>
        <begin position="305"/>
        <end position="333"/>
    </location>
</feature>
<evidence type="ECO:0000256" key="2">
    <source>
        <dbReference type="ARBA" id="ARBA00022737"/>
    </source>
</evidence>